<organism evidence="2 4">
    <name type="scientific">Marivita cryptomonadis</name>
    <dbReference type="NCBI Taxonomy" id="505252"/>
    <lineage>
        <taxon>Bacteria</taxon>
        <taxon>Pseudomonadati</taxon>
        <taxon>Pseudomonadota</taxon>
        <taxon>Alphaproteobacteria</taxon>
        <taxon>Rhodobacterales</taxon>
        <taxon>Roseobacteraceae</taxon>
        <taxon>Marivita</taxon>
    </lineage>
</organism>
<dbReference type="Proteomes" id="UP000809440">
    <property type="component" value="Unassembled WGS sequence"/>
</dbReference>
<keyword evidence="1" id="KW-0472">Membrane</keyword>
<evidence type="ECO:0000313" key="4">
    <source>
        <dbReference type="Proteomes" id="UP000755667"/>
    </source>
</evidence>
<sequence length="146" mass="15584">MPTAAKAVAALCLAALGYLASEVLKTLLPASTYFGNFSIYNAVIGAVVGWIVVGTRAGRGTKDAIANGLTGVAALIFWCVFVHASLEMFNLSMKRRYDGPVEAFSAIFEIGIEYAGLLMNPMMISTLLIGALLTGYFSEYAARSWK</sequence>
<comment type="caution">
    <text evidence="2">The sequence shown here is derived from an EMBL/GenBank/DDBJ whole genome shotgun (WGS) entry which is preliminary data.</text>
</comment>
<dbReference type="EMBL" id="JAFBXE010000002">
    <property type="protein sequence ID" value="MBM2411140.1"/>
    <property type="molecule type" value="Genomic_DNA"/>
</dbReference>
<gene>
    <name evidence="2" type="ORF">JQX41_02405</name>
    <name evidence="3" type="ORF">JQX48_02405</name>
</gene>
<evidence type="ECO:0000313" key="2">
    <source>
        <dbReference type="EMBL" id="MBM2411140.1"/>
    </source>
</evidence>
<dbReference type="NCBIfam" id="NF033773">
    <property type="entry name" value="tellur_TrgA"/>
    <property type="match status" value="1"/>
</dbReference>
<dbReference type="InterPro" id="IPR047784">
    <property type="entry name" value="TrgA"/>
</dbReference>
<protein>
    <submittedName>
        <fullName evidence="2">TrgA family protein</fullName>
    </submittedName>
</protein>
<dbReference type="AlphaFoldDB" id="A0A9Q2NUS5"/>
<reference evidence="2 5" key="1">
    <citation type="submission" date="2021-01" db="EMBL/GenBank/DDBJ databases">
        <title>Diatom-associated Roseobacters Show Island Model of Population Structure.</title>
        <authorList>
            <person name="Qu L."/>
            <person name="Feng X."/>
            <person name="Chen Y."/>
            <person name="Li L."/>
            <person name="Wang X."/>
            <person name="Hu Z."/>
            <person name="Wang H."/>
            <person name="Luo H."/>
        </authorList>
    </citation>
    <scope>NUCLEOTIDE SEQUENCE</scope>
    <source>
        <strain evidence="3 5">CC28-63</strain>
        <strain evidence="2">CC28-69</strain>
    </source>
</reference>
<dbReference type="GeneID" id="62642842"/>
<keyword evidence="1" id="KW-0812">Transmembrane</keyword>
<dbReference type="Proteomes" id="UP000755667">
    <property type="component" value="Unassembled WGS sequence"/>
</dbReference>
<keyword evidence="5" id="KW-1185">Reference proteome</keyword>
<evidence type="ECO:0000256" key="1">
    <source>
        <dbReference type="SAM" id="Phobius"/>
    </source>
</evidence>
<accession>A0A9Q2NUS5</accession>
<dbReference type="RefSeq" id="WP_085632756.1">
    <property type="nucleotide sequence ID" value="NZ_JAFBWU010000002.1"/>
</dbReference>
<dbReference type="EMBL" id="JAFBXF010000002">
    <property type="protein sequence ID" value="MBM2415807.1"/>
    <property type="molecule type" value="Genomic_DNA"/>
</dbReference>
<proteinExistence type="predicted"/>
<evidence type="ECO:0000313" key="5">
    <source>
        <dbReference type="Proteomes" id="UP000809440"/>
    </source>
</evidence>
<keyword evidence="1" id="KW-1133">Transmembrane helix</keyword>
<feature type="transmembrane region" description="Helical" evidence="1">
    <location>
        <begin position="37"/>
        <end position="53"/>
    </location>
</feature>
<name>A0A9Q2NUS5_9RHOB</name>
<evidence type="ECO:0000313" key="3">
    <source>
        <dbReference type="EMBL" id="MBM2415807.1"/>
    </source>
</evidence>
<feature type="transmembrane region" description="Helical" evidence="1">
    <location>
        <begin position="122"/>
        <end position="142"/>
    </location>
</feature>
<feature type="transmembrane region" description="Helical" evidence="1">
    <location>
        <begin position="65"/>
        <end position="86"/>
    </location>
</feature>
<dbReference type="OrthoDB" id="7869508at2"/>